<dbReference type="OrthoDB" id="1696092at2"/>
<dbReference type="AlphaFoldDB" id="A0A0R2AP07"/>
<gene>
    <name evidence="3" type="ORF">FC14_GL000852</name>
</gene>
<feature type="domain" description="Prophage endopeptidase tail N-terminal" evidence="2">
    <location>
        <begin position="390"/>
        <end position="471"/>
    </location>
</feature>
<evidence type="ECO:0000313" key="3">
    <source>
        <dbReference type="EMBL" id="KRM65833.1"/>
    </source>
</evidence>
<evidence type="ECO:0000259" key="2">
    <source>
        <dbReference type="Pfam" id="PF18994"/>
    </source>
</evidence>
<dbReference type="NCBIfam" id="TIGR01665">
    <property type="entry name" value="put_anti_recept"/>
    <property type="match status" value="1"/>
</dbReference>
<dbReference type="InterPro" id="IPR013320">
    <property type="entry name" value="ConA-like_dom_sf"/>
</dbReference>
<name>A0A0R2AP07_9LACO</name>
<accession>A0A0R2AP07</accession>
<evidence type="ECO:0008006" key="5">
    <source>
        <dbReference type="Google" id="ProtNLM"/>
    </source>
</evidence>
<dbReference type="Gene3D" id="2.60.120.260">
    <property type="entry name" value="Galactose-binding domain-like"/>
    <property type="match status" value="1"/>
</dbReference>
<dbReference type="Pfam" id="PF06605">
    <property type="entry name" value="Prophage_tail"/>
    <property type="match status" value="1"/>
</dbReference>
<dbReference type="InterPro" id="IPR007119">
    <property type="entry name" value="Phage_tail_spike_N"/>
</dbReference>
<dbReference type="EMBL" id="AYYP01000010">
    <property type="protein sequence ID" value="KRM65833.1"/>
    <property type="molecule type" value="Genomic_DNA"/>
</dbReference>
<dbReference type="Proteomes" id="UP000051008">
    <property type="component" value="Unassembled WGS sequence"/>
</dbReference>
<dbReference type="RefSeq" id="WP_056975870.1">
    <property type="nucleotide sequence ID" value="NZ_AYYP01000010.1"/>
</dbReference>
<feature type="domain" description="Tail spike" evidence="1">
    <location>
        <begin position="473"/>
        <end position="716"/>
    </location>
</feature>
<proteinExistence type="predicted"/>
<organism evidence="3 4">
    <name type="scientific">Ligilactobacillus agilis DSM 20509</name>
    <dbReference type="NCBI Taxonomy" id="1423718"/>
    <lineage>
        <taxon>Bacteria</taxon>
        <taxon>Bacillati</taxon>
        <taxon>Bacillota</taxon>
        <taxon>Bacilli</taxon>
        <taxon>Lactobacillales</taxon>
        <taxon>Lactobacillaceae</taxon>
        <taxon>Ligilactobacillus</taxon>
    </lineage>
</organism>
<dbReference type="SUPFAM" id="SSF49899">
    <property type="entry name" value="Concanavalin A-like lectins/glucanases"/>
    <property type="match status" value="1"/>
</dbReference>
<dbReference type="PATRIC" id="fig|1423718.3.peg.893"/>
<evidence type="ECO:0000259" key="1">
    <source>
        <dbReference type="Pfam" id="PF06605"/>
    </source>
</evidence>
<protein>
    <recommendedName>
        <fullName evidence="5">Phage minor structural protein</fullName>
    </recommendedName>
</protein>
<dbReference type="InterPro" id="IPR044051">
    <property type="entry name" value="Prophage_tail_N"/>
</dbReference>
<sequence>MAIKSILTSQTDFTGEFPVSEKTVALWRFNEATPDSNNMLADDSGHNRNFFVSGWSGTSANLSSGRLGRYFRQNIINPTSEKTHLVATNDGSFFSDLGEKIVVGGWINPTTYSVGQTYIPIFNTRQGPGQPIFYVSLFQGRLRLMLYNSSGSLIYDQTETPTIPLKNNGWYFIASIIEVNSKRVQNLLCDRSDGAVWQSPVRTFTGDLNQSCVADIVMGMHANTYYYAGGFDDWFYEKDSSLTMEDLIFYFKSSILANGGDSTADVDALVDPGSVILKATSGVYAQSGQFYSIAAACGLSGTGRVSVTSEYIAGITSISLVETSTSDDLSSWTEWQAIGTSGELQSPNREYIRYRITLSTQDTSRTPKLLEIQLHDIPKPPYERLGFARPVVLDTNGAWEAVLENAFDIVVTSEVNGADILEFKLPFHDSKRETLDNEKQVQIVNDVYRIRTITDEKSSDGRVVTQVYAEAAFYDLSFSAEKEPMEFVAETPEVPMRYALLNTGWSLGNVTVNTKRTWQSTEKNALAILRTIQNIHGGDLIFDSANRLVHLLTFGGTDSGALFCYRKNMKSIQRVVDTRSLITRLYAYGKDGITFASINGNKEYVEDYNYSSEVRVGTLDASSISNPYQLLEFANMRLAQYAKPRISYVLSAMDLSVLTGYEHEAWKLGDIVTVDDRDLNLSVKTRVVRRQYNLQEPWKTVLELSTTLRELGDSSAVWDKAADILSSADVLDRQEVKDLVPFNHLRNSRADDGLTYWLSSGFTVDPNNGVSGSASFKAEGVLGMTKSLSQTVYPASRKSYTFSAQIASENLQKGPNGKVGIEVVIEYEDGSTETRFIDLY</sequence>
<evidence type="ECO:0000313" key="4">
    <source>
        <dbReference type="Proteomes" id="UP000051008"/>
    </source>
</evidence>
<keyword evidence="4" id="KW-1185">Reference proteome</keyword>
<dbReference type="Pfam" id="PF18994">
    <property type="entry name" value="Prophage_tailD1"/>
    <property type="match status" value="1"/>
</dbReference>
<reference evidence="3 4" key="1">
    <citation type="journal article" date="2015" name="Genome Announc.">
        <title>Expanding the biotechnology potential of lactobacilli through comparative genomics of 213 strains and associated genera.</title>
        <authorList>
            <person name="Sun Z."/>
            <person name="Harris H.M."/>
            <person name="McCann A."/>
            <person name="Guo C."/>
            <person name="Argimon S."/>
            <person name="Zhang W."/>
            <person name="Yang X."/>
            <person name="Jeffery I.B."/>
            <person name="Cooney J.C."/>
            <person name="Kagawa T.F."/>
            <person name="Liu W."/>
            <person name="Song Y."/>
            <person name="Salvetti E."/>
            <person name="Wrobel A."/>
            <person name="Rasinkangas P."/>
            <person name="Parkhill J."/>
            <person name="Rea M.C."/>
            <person name="O'Sullivan O."/>
            <person name="Ritari J."/>
            <person name="Douillard F.P."/>
            <person name="Paul Ross R."/>
            <person name="Yang R."/>
            <person name="Briner A.E."/>
            <person name="Felis G.E."/>
            <person name="de Vos W.M."/>
            <person name="Barrangou R."/>
            <person name="Klaenhammer T.R."/>
            <person name="Caufield P.W."/>
            <person name="Cui Y."/>
            <person name="Zhang H."/>
            <person name="O'Toole P.W."/>
        </authorList>
    </citation>
    <scope>NUCLEOTIDE SEQUENCE [LARGE SCALE GENOMIC DNA]</scope>
    <source>
        <strain evidence="3 4">DSM 20509</strain>
    </source>
</reference>
<dbReference type="InterPro" id="IPR010572">
    <property type="entry name" value="Tail_dom"/>
</dbReference>
<comment type="caution">
    <text evidence="3">The sequence shown here is derived from an EMBL/GenBank/DDBJ whole genome shotgun (WGS) entry which is preliminary data.</text>
</comment>